<keyword evidence="2" id="KW-1185">Reference proteome</keyword>
<evidence type="ECO:0008006" key="3">
    <source>
        <dbReference type="Google" id="ProtNLM"/>
    </source>
</evidence>
<dbReference type="Proteomes" id="UP000198623">
    <property type="component" value="Unassembled WGS sequence"/>
</dbReference>
<evidence type="ECO:0000313" key="1">
    <source>
        <dbReference type="EMBL" id="SFG69504.1"/>
    </source>
</evidence>
<protein>
    <recommendedName>
        <fullName evidence="3">Glycerol kinase</fullName>
    </recommendedName>
</protein>
<dbReference type="RefSeq" id="WP_090728943.1">
    <property type="nucleotide sequence ID" value="NZ_FOOU01000011.1"/>
</dbReference>
<proteinExistence type="predicted"/>
<gene>
    <name evidence="1" type="ORF">SAMN05216175_11173</name>
</gene>
<accession>A0A1I2TXE2</accession>
<dbReference type="OrthoDB" id="5500241at2"/>
<dbReference type="STRING" id="1045558.SAMN05216175_11173"/>
<evidence type="ECO:0000313" key="2">
    <source>
        <dbReference type="Proteomes" id="UP000198623"/>
    </source>
</evidence>
<reference evidence="2" key="1">
    <citation type="submission" date="2016-10" db="EMBL/GenBank/DDBJ databases">
        <authorList>
            <person name="Varghese N."/>
            <person name="Submissions S."/>
        </authorList>
    </citation>
    <scope>NUCLEOTIDE SEQUENCE [LARGE SCALE GENOMIC DNA]</scope>
    <source>
        <strain evidence="2">CGMCC 1.10971</strain>
    </source>
</reference>
<name>A0A1I2TXE2_9GAMM</name>
<dbReference type="EMBL" id="FOOU01000011">
    <property type="protein sequence ID" value="SFG69504.1"/>
    <property type="molecule type" value="Genomic_DNA"/>
</dbReference>
<organism evidence="1 2">
    <name type="scientific">Neptunomonas qingdaonensis</name>
    <dbReference type="NCBI Taxonomy" id="1045558"/>
    <lineage>
        <taxon>Bacteria</taxon>
        <taxon>Pseudomonadati</taxon>
        <taxon>Pseudomonadota</taxon>
        <taxon>Gammaproteobacteria</taxon>
        <taxon>Oceanospirillales</taxon>
        <taxon>Oceanospirillaceae</taxon>
        <taxon>Neptunomonas</taxon>
    </lineage>
</organism>
<sequence length="296" mass="33548">MDKISTTALSKLRGMSSKALFAQLENAGWIVRLENSWELTHNGREQGGEVKQSDKFGSYIVWPPQLKIEGSEVVVAYEKEDLHSAANIGQKVELSARQVNAVFSELGWVNRHRKGWQLTEQGKALGGVQKENQKTGIPYVLWPFAFIHNLAFQHSLKALKGDLGQALGLNEASNEATSAFRKKFPANFRAVDGHQLRSKAEVLIDNWLYLADIAHAYERRLPIDEDVYSTFYIPAGKIYVELWEHENDADYQRIKQQKLQAYAKHGLTLMELSVSDLARLDDVMPRLLLKHGIEAY</sequence>
<dbReference type="AlphaFoldDB" id="A0A1I2TXE2"/>